<evidence type="ECO:0000256" key="2">
    <source>
        <dbReference type="SAM" id="SignalP"/>
    </source>
</evidence>
<protein>
    <submittedName>
        <fullName evidence="3">Uncharacterized protein</fullName>
    </submittedName>
</protein>
<dbReference type="AlphaFoldDB" id="F9WT78"/>
<dbReference type="SUPFAM" id="SSF58087">
    <property type="entry name" value="Variant surface glycoprotein (N-terminal domain)"/>
    <property type="match status" value="1"/>
</dbReference>
<gene>
    <name evidence="3" type="ORF">TvY486_0036400</name>
</gene>
<accession>F9WT78</accession>
<feature type="compositionally biased region" description="Polar residues" evidence="1">
    <location>
        <begin position="354"/>
        <end position="369"/>
    </location>
</feature>
<dbReference type="Proteomes" id="UP000009027">
    <property type="component" value="Unassembled WGS sequence"/>
</dbReference>
<dbReference type="EMBL" id="CAEX01006285">
    <property type="protein sequence ID" value="CCD20771.1"/>
    <property type="molecule type" value="Genomic_DNA"/>
</dbReference>
<sequence length="421" mass="43702">MKACTAKGWAVWLFLVFLAVGRAGAEDDKNIVADTLEPVCDLSAALKFVAAKAKEARSCIPDDAAGGEGTDTVLFAKAFGAAWRWGADNTNDTVRGLLLETRVFAQRAERAQRIAAISEHLAAMATEKADRIDEFVRMLANYKASDGNGYCLGDGSTQAVGTNNADPDDNGTTVGTGSGGKAQTLKGCSGTGTTAMDYAKGKWESKGHAAALTEALAKFDSQWTTSSGKGVSAGGSGGTCPLAKAAANGAAGYTASKITFAGMFTAKTSSGLALLFKGSQDTGLADVQALITKLTQLTTLADTELQQRKFLRVPSTDTTKSTTDATALAKAAADIYDELQAREAAANARRNTPKEQGNGKQHATASPSSTERKEEEGSSQARSETMEKQTGAAHRSEDTSEARAWHALLAACSAAATATRT</sequence>
<evidence type="ECO:0000313" key="3">
    <source>
        <dbReference type="EMBL" id="CCD20771.1"/>
    </source>
</evidence>
<feature type="region of interest" description="Disordered" evidence="1">
    <location>
        <begin position="345"/>
        <end position="402"/>
    </location>
</feature>
<organism evidence="3 4">
    <name type="scientific">Trypanosoma vivax (strain Y486)</name>
    <dbReference type="NCBI Taxonomy" id="1055687"/>
    <lineage>
        <taxon>Eukaryota</taxon>
        <taxon>Discoba</taxon>
        <taxon>Euglenozoa</taxon>
        <taxon>Kinetoplastea</taxon>
        <taxon>Metakinetoplastina</taxon>
        <taxon>Trypanosomatida</taxon>
        <taxon>Trypanosomatidae</taxon>
        <taxon>Trypanosoma</taxon>
        <taxon>Duttonella</taxon>
    </lineage>
</organism>
<evidence type="ECO:0000256" key="1">
    <source>
        <dbReference type="SAM" id="MobiDB-lite"/>
    </source>
</evidence>
<keyword evidence="2" id="KW-0732">Signal</keyword>
<feature type="region of interest" description="Disordered" evidence="1">
    <location>
        <begin position="162"/>
        <end position="186"/>
    </location>
</feature>
<reference evidence="3 4" key="1">
    <citation type="journal article" date="2012" name="Proc. Natl. Acad. Sci. U.S.A.">
        <title>Antigenic diversity is generated by distinct evolutionary mechanisms in African trypanosome species.</title>
        <authorList>
            <person name="Jackson A.P."/>
            <person name="Berry A."/>
            <person name="Aslett M."/>
            <person name="Allison H.C."/>
            <person name="Burton P."/>
            <person name="Vavrova-Anderson J."/>
            <person name="Brown R."/>
            <person name="Browne H."/>
            <person name="Corton N."/>
            <person name="Hauser H."/>
            <person name="Gamble J."/>
            <person name="Gilderthorp R."/>
            <person name="Marcello L."/>
            <person name="McQuillan J."/>
            <person name="Otto T.D."/>
            <person name="Quail M.A."/>
            <person name="Sanders M.J."/>
            <person name="van Tonder A."/>
            <person name="Ginger M.L."/>
            <person name="Field M.C."/>
            <person name="Barry J.D."/>
            <person name="Hertz-Fowler C."/>
            <person name="Berriman M."/>
        </authorList>
    </citation>
    <scope>NUCLEOTIDE SEQUENCE</scope>
    <source>
        <strain evidence="3 4">Y486</strain>
    </source>
</reference>
<proteinExistence type="predicted"/>
<keyword evidence="4" id="KW-1185">Reference proteome</keyword>
<feature type="compositionally biased region" description="Polar residues" evidence="1">
    <location>
        <begin position="162"/>
        <end position="173"/>
    </location>
</feature>
<evidence type="ECO:0000313" key="4">
    <source>
        <dbReference type="Proteomes" id="UP000009027"/>
    </source>
</evidence>
<name>F9WT78_TRYVY</name>
<feature type="chain" id="PRO_5003395328" evidence="2">
    <location>
        <begin position="26"/>
        <end position="421"/>
    </location>
</feature>
<dbReference type="VEuPathDB" id="TriTrypDB:TvY486_0036400"/>
<feature type="signal peptide" evidence="2">
    <location>
        <begin position="1"/>
        <end position="25"/>
    </location>
</feature>